<dbReference type="Proteomes" id="UP000718281">
    <property type="component" value="Unassembled WGS sequence"/>
</dbReference>
<organism evidence="12 15">
    <name type="scientific">Candidatus Phosphoribacter hodrii</name>
    <dbReference type="NCBI Taxonomy" id="2953743"/>
    <lineage>
        <taxon>Bacteria</taxon>
        <taxon>Bacillati</taxon>
        <taxon>Actinomycetota</taxon>
        <taxon>Actinomycetes</taxon>
        <taxon>Micrococcales</taxon>
        <taxon>Dermatophilaceae</taxon>
        <taxon>Candidatus Phosphoribacter</taxon>
    </lineage>
</organism>
<dbReference type="Proteomes" id="UP000886632">
    <property type="component" value="Unassembled WGS sequence"/>
</dbReference>
<evidence type="ECO:0000256" key="3">
    <source>
        <dbReference type="ARBA" id="ARBA00022679"/>
    </source>
</evidence>
<keyword evidence="6 10" id="KW-0443">Lipid metabolism</keyword>
<dbReference type="Pfam" id="PF02660">
    <property type="entry name" value="G3P_acyltransf"/>
    <property type="match status" value="1"/>
</dbReference>
<dbReference type="Proteomes" id="UP000726105">
    <property type="component" value="Unassembled WGS sequence"/>
</dbReference>
<keyword evidence="2 10" id="KW-0444">Lipid biosynthesis</keyword>
<evidence type="ECO:0000256" key="2">
    <source>
        <dbReference type="ARBA" id="ARBA00022516"/>
    </source>
</evidence>
<evidence type="ECO:0000313" key="11">
    <source>
        <dbReference type="EMBL" id="MBK6300661.1"/>
    </source>
</evidence>
<comment type="subcellular location">
    <subcellularLocation>
        <location evidence="10">Cell membrane</location>
        <topology evidence="10">Multi-pass membrane protein</topology>
    </subcellularLocation>
</comment>
<sequence>MWRTVAVVVVAGAASFLWGGINPATLIGRTLGRDVTRAGSGNPGATNAGRVLGRKWGILVGVLDVAKGFVPAFLGAAFGSVWLAYVLGVAAVLGHVFSPYLRGRGGKGVATALGAILGVHPWYAVALLAVFVLVFAVSRWVALGSLLAAALMLVGGLLAAFGRLPGAIGLPTMIWAWVLGLVIVLRHRDNVISRLRSLGRLE</sequence>
<evidence type="ECO:0000256" key="7">
    <source>
        <dbReference type="ARBA" id="ARBA00023136"/>
    </source>
</evidence>
<keyword evidence="5 10" id="KW-1133">Transmembrane helix</keyword>
<dbReference type="EMBL" id="JADKGK010000026">
    <property type="protein sequence ID" value="MBL0005422.1"/>
    <property type="molecule type" value="Genomic_DNA"/>
</dbReference>
<evidence type="ECO:0000256" key="10">
    <source>
        <dbReference type="HAMAP-Rule" id="MF_01043"/>
    </source>
</evidence>
<comment type="pathway">
    <text evidence="10">Lipid metabolism; phospholipid metabolism.</text>
</comment>
<evidence type="ECO:0000256" key="1">
    <source>
        <dbReference type="ARBA" id="ARBA00022475"/>
    </source>
</evidence>
<keyword evidence="1 10" id="KW-1003">Cell membrane</keyword>
<evidence type="ECO:0000313" key="13">
    <source>
        <dbReference type="EMBL" id="MBL0005422.1"/>
    </source>
</evidence>
<evidence type="ECO:0000313" key="15">
    <source>
        <dbReference type="Proteomes" id="UP000726105"/>
    </source>
</evidence>
<proteinExistence type="inferred from homology"/>
<keyword evidence="12" id="KW-0012">Acyltransferase</keyword>
<evidence type="ECO:0000256" key="8">
    <source>
        <dbReference type="ARBA" id="ARBA00023209"/>
    </source>
</evidence>
<comment type="subunit">
    <text evidence="10">Probably interacts with PlsX.</text>
</comment>
<comment type="catalytic activity">
    <reaction evidence="10">
        <text>an acyl phosphate + sn-glycerol 3-phosphate = a 1-acyl-sn-glycero-3-phosphate + phosphate</text>
        <dbReference type="Rhea" id="RHEA:34075"/>
        <dbReference type="ChEBI" id="CHEBI:43474"/>
        <dbReference type="ChEBI" id="CHEBI:57597"/>
        <dbReference type="ChEBI" id="CHEBI:57970"/>
        <dbReference type="ChEBI" id="CHEBI:59918"/>
        <dbReference type="EC" id="2.3.1.275"/>
    </reaction>
</comment>
<evidence type="ECO:0000313" key="12">
    <source>
        <dbReference type="EMBL" id="MBK7273011.1"/>
    </source>
</evidence>
<protein>
    <recommendedName>
        <fullName evidence="10">Glycerol-3-phosphate acyltransferase</fullName>
    </recommendedName>
    <alternativeName>
        <fullName evidence="10">Acyl-PO4 G3P acyltransferase</fullName>
    </alternativeName>
    <alternativeName>
        <fullName evidence="10">Acyl-phosphate--glycerol-3-phosphate acyltransferase</fullName>
    </alternativeName>
    <alternativeName>
        <fullName evidence="10">G3P acyltransferase</fullName>
        <shortName evidence="10">GPAT</shortName>
        <ecNumber evidence="10">2.3.1.275</ecNumber>
    </alternativeName>
    <alternativeName>
        <fullName evidence="10">Lysophosphatidic acid synthase</fullName>
        <shortName evidence="10">LPA synthase</shortName>
    </alternativeName>
</protein>
<dbReference type="PANTHER" id="PTHR30309:SF0">
    <property type="entry name" value="GLYCEROL-3-PHOSPHATE ACYLTRANSFERASE-RELATED"/>
    <property type="match status" value="1"/>
</dbReference>
<comment type="function">
    <text evidence="10">Catalyzes the transfer of an acyl group from acyl-phosphate (acyl-PO(4)) to glycerol-3-phosphate (G3P) to form lysophosphatidic acid (LPA). This enzyme utilizes acyl-phosphate as fatty acyl donor, but not acyl-CoA or acyl-ACP.</text>
</comment>
<keyword evidence="7 10" id="KW-0472">Membrane</keyword>
<evidence type="ECO:0000256" key="9">
    <source>
        <dbReference type="ARBA" id="ARBA00023264"/>
    </source>
</evidence>
<feature type="transmembrane region" description="Helical" evidence="10">
    <location>
        <begin position="167"/>
        <end position="185"/>
    </location>
</feature>
<dbReference type="GO" id="GO:0005886">
    <property type="term" value="C:plasma membrane"/>
    <property type="evidence" value="ECO:0007669"/>
    <property type="project" value="UniProtKB-SubCell"/>
</dbReference>
<dbReference type="EMBL" id="JADJIB010000002">
    <property type="protein sequence ID" value="MBK7273011.1"/>
    <property type="molecule type" value="Genomic_DNA"/>
</dbReference>
<feature type="transmembrane region" description="Helical" evidence="10">
    <location>
        <begin position="113"/>
        <end position="134"/>
    </location>
</feature>
<dbReference type="SMART" id="SM01207">
    <property type="entry name" value="G3P_acyltransf"/>
    <property type="match status" value="1"/>
</dbReference>
<dbReference type="PANTHER" id="PTHR30309">
    <property type="entry name" value="INNER MEMBRANE PROTEIN YGIH"/>
    <property type="match status" value="1"/>
</dbReference>
<reference evidence="14 15" key="1">
    <citation type="submission" date="2020-10" db="EMBL/GenBank/DDBJ databases">
        <title>Connecting structure to function with the recovery of over 1000 high-quality activated sludge metagenome-assembled genomes encoding full-length rRNA genes using long-read sequencing.</title>
        <authorList>
            <person name="Singleton C.M."/>
            <person name="Petriglieri F."/>
            <person name="Kristensen J.M."/>
            <person name="Kirkegaard R.H."/>
            <person name="Michaelsen T.Y."/>
            <person name="Andersen M.H."/>
            <person name="Karst S.M."/>
            <person name="Dueholm M.S."/>
            <person name="Nielsen P.H."/>
            <person name="Albertsen M."/>
        </authorList>
    </citation>
    <scope>NUCLEOTIDE SEQUENCE [LARGE SCALE GENOMIC DNA]</scope>
    <source>
        <strain evidence="11">AalE_18-Q3-R2-46_BAT3C.188</strain>
        <strain evidence="12">Ega_18-Q3-R5-49_MAXAC.001</strain>
        <strain evidence="13">Ribe_18-Q3-R11-54_MAXAC.001</strain>
    </source>
</reference>
<dbReference type="AlphaFoldDB" id="A0A935M582"/>
<evidence type="ECO:0000256" key="4">
    <source>
        <dbReference type="ARBA" id="ARBA00022692"/>
    </source>
</evidence>
<keyword evidence="9 10" id="KW-1208">Phospholipid metabolism</keyword>
<comment type="caution">
    <text evidence="12">The sequence shown here is derived from an EMBL/GenBank/DDBJ whole genome shotgun (WGS) entry which is preliminary data.</text>
</comment>
<evidence type="ECO:0000313" key="14">
    <source>
        <dbReference type="Proteomes" id="UP000718281"/>
    </source>
</evidence>
<dbReference type="GO" id="GO:0008654">
    <property type="term" value="P:phospholipid biosynthetic process"/>
    <property type="evidence" value="ECO:0007669"/>
    <property type="project" value="UniProtKB-UniRule"/>
</dbReference>
<comment type="similarity">
    <text evidence="10">Belongs to the PlsY family.</text>
</comment>
<name>A0A935M582_9MICO</name>
<accession>A0A935M582</accession>
<keyword evidence="4 10" id="KW-0812">Transmembrane</keyword>
<evidence type="ECO:0000256" key="6">
    <source>
        <dbReference type="ARBA" id="ARBA00023098"/>
    </source>
</evidence>
<gene>
    <name evidence="10 12" type="primary">plsY</name>
    <name evidence="11" type="ORF">IPF40_06270</name>
    <name evidence="12" type="ORF">IPI13_07505</name>
    <name evidence="13" type="ORF">IPP00_16100</name>
</gene>
<feature type="transmembrane region" description="Helical" evidence="10">
    <location>
        <begin position="81"/>
        <end position="101"/>
    </location>
</feature>
<feature type="transmembrane region" description="Helical" evidence="10">
    <location>
        <begin position="141"/>
        <end position="161"/>
    </location>
</feature>
<dbReference type="EC" id="2.3.1.275" evidence="10"/>
<dbReference type="NCBIfam" id="TIGR00023">
    <property type="entry name" value="glycerol-3-phosphate 1-O-acyltransferase PlsY"/>
    <property type="match status" value="1"/>
</dbReference>
<keyword evidence="3 10" id="KW-0808">Transferase</keyword>
<dbReference type="EMBL" id="JADIXZ010000004">
    <property type="protein sequence ID" value="MBK6300661.1"/>
    <property type="molecule type" value="Genomic_DNA"/>
</dbReference>
<keyword evidence="8 10" id="KW-0594">Phospholipid biosynthesis</keyword>
<dbReference type="GO" id="GO:0043772">
    <property type="term" value="F:acyl-phosphate glycerol-3-phosphate acyltransferase activity"/>
    <property type="evidence" value="ECO:0007669"/>
    <property type="project" value="UniProtKB-UniRule"/>
</dbReference>
<dbReference type="InterPro" id="IPR003811">
    <property type="entry name" value="G3P_acylTferase_PlsY"/>
</dbReference>
<dbReference type="HAMAP" id="MF_01043">
    <property type="entry name" value="PlsY"/>
    <property type="match status" value="1"/>
</dbReference>
<evidence type="ECO:0000256" key="5">
    <source>
        <dbReference type="ARBA" id="ARBA00022989"/>
    </source>
</evidence>